<dbReference type="GO" id="GO:0046872">
    <property type="term" value="F:metal ion binding"/>
    <property type="evidence" value="ECO:0007669"/>
    <property type="project" value="UniProtKB-KW"/>
</dbReference>
<evidence type="ECO:0000256" key="9">
    <source>
        <dbReference type="ARBA" id="ARBA00023014"/>
    </source>
</evidence>
<evidence type="ECO:0000313" key="12">
    <source>
        <dbReference type="EMBL" id="MBJ7543029.1"/>
    </source>
</evidence>
<comment type="similarity">
    <text evidence="3">Belongs to the class-V pyridoxal-phosphate-dependent aminotransferase family. NifS/IscS subfamily.</text>
</comment>
<dbReference type="InterPro" id="IPR015421">
    <property type="entry name" value="PyrdxlP-dep_Trfase_major"/>
</dbReference>
<dbReference type="SUPFAM" id="SSF53383">
    <property type="entry name" value="PLP-dependent transferases"/>
    <property type="match status" value="1"/>
</dbReference>
<dbReference type="GO" id="GO:0051536">
    <property type="term" value="F:iron-sulfur cluster binding"/>
    <property type="evidence" value="ECO:0007669"/>
    <property type="project" value="UniProtKB-KW"/>
</dbReference>
<sequence>MSVARAYLDYNATAPLRPEARDAMIDALGVVGNPSSIHGEGRAARAVVERARETVAQAFGAKASAVTFTSGGTEAANWLLQPRGDGCALAVSAVEHPCVLKGHRFAADRVRVLPVTAEGRVDLSALEEAVAPGAVVALQAANNETGVIQPICEIAALVRAKGATLVCDAVQAVGRMHLSELEQSDAVFFSAHKFGGPKGVGAAIWRGCSEPPPAFVKGGGQERRLRSGTENVAAIAGLAAALDAALRDQEMLIAKCGAFRSKLEQRLQAIAPEAVIFGEGAARLANTTCFAVPGKRADLMLMALDLDGVAVSSGSACSSGKVERSHVLTAMGAGEDLAAGAIRVSTGWATRDDDIERFLAALDKICGRRETRSAA</sequence>
<evidence type="ECO:0000256" key="10">
    <source>
        <dbReference type="ARBA" id="ARBA00050776"/>
    </source>
</evidence>
<keyword evidence="9" id="KW-0411">Iron-sulfur</keyword>
<dbReference type="Gene3D" id="3.90.1150.10">
    <property type="entry name" value="Aspartate Aminotransferase, domain 1"/>
    <property type="match status" value="1"/>
</dbReference>
<feature type="domain" description="Aminotransferase class V" evidence="11">
    <location>
        <begin position="7"/>
        <end position="358"/>
    </location>
</feature>
<comment type="function">
    <text evidence="2">Catalyzes the removal of elemental sulfur atoms from cysteine to produce alanine. Seems to participate in the biosynthesis of the nitrogenase metalloclusters by providing the inorganic sulfur required for the Fe-S core formation.</text>
</comment>
<evidence type="ECO:0000256" key="8">
    <source>
        <dbReference type="ARBA" id="ARBA00023004"/>
    </source>
</evidence>
<evidence type="ECO:0000259" key="11">
    <source>
        <dbReference type="Pfam" id="PF00266"/>
    </source>
</evidence>
<evidence type="ECO:0000256" key="6">
    <source>
        <dbReference type="ARBA" id="ARBA00022723"/>
    </source>
</evidence>
<dbReference type="GO" id="GO:0031071">
    <property type="term" value="F:cysteine desulfurase activity"/>
    <property type="evidence" value="ECO:0007669"/>
    <property type="project" value="UniProtKB-EC"/>
</dbReference>
<accession>A0A8I1GDT0</accession>
<dbReference type="Gene3D" id="3.40.640.10">
    <property type="entry name" value="Type I PLP-dependent aspartate aminotransferase-like (Major domain)"/>
    <property type="match status" value="1"/>
</dbReference>
<comment type="cofactor">
    <cofactor evidence="1">
        <name>pyridoxal 5'-phosphate</name>
        <dbReference type="ChEBI" id="CHEBI:597326"/>
    </cofactor>
</comment>
<organism evidence="12 13">
    <name type="scientific">Rhodomicrobium udaipurense</name>
    <dbReference type="NCBI Taxonomy" id="1202716"/>
    <lineage>
        <taxon>Bacteria</taxon>
        <taxon>Pseudomonadati</taxon>
        <taxon>Pseudomonadota</taxon>
        <taxon>Alphaproteobacteria</taxon>
        <taxon>Hyphomicrobiales</taxon>
        <taxon>Hyphomicrobiaceae</taxon>
        <taxon>Rhodomicrobium</taxon>
    </lineage>
</organism>
<evidence type="ECO:0000256" key="4">
    <source>
        <dbReference type="ARBA" id="ARBA00013558"/>
    </source>
</evidence>
<dbReference type="PIRSF" id="PIRSF005572">
    <property type="entry name" value="NifS"/>
    <property type="match status" value="1"/>
</dbReference>
<dbReference type="EMBL" id="JAEMUK010000010">
    <property type="protein sequence ID" value="MBJ7543029.1"/>
    <property type="molecule type" value="Genomic_DNA"/>
</dbReference>
<name>A0A8I1GDT0_9HYPH</name>
<proteinExistence type="inferred from homology"/>
<protein>
    <recommendedName>
        <fullName evidence="4">Cysteine desulfurase</fullName>
    </recommendedName>
</protein>
<keyword evidence="13" id="KW-1185">Reference proteome</keyword>
<dbReference type="Proteomes" id="UP000623250">
    <property type="component" value="Unassembled WGS sequence"/>
</dbReference>
<reference evidence="12 13" key="1">
    <citation type="submission" date="2020-12" db="EMBL/GenBank/DDBJ databases">
        <title>Revised draft genomes of Rhodomicrobium vannielii ATCC 17100 and Rhodomicrobium udaipurense JA643.</title>
        <authorList>
            <person name="Conners E.M."/>
            <person name="Davenport E.J."/>
            <person name="Bose A."/>
        </authorList>
    </citation>
    <scope>NUCLEOTIDE SEQUENCE [LARGE SCALE GENOMIC DNA]</scope>
    <source>
        <strain evidence="12 13">JA643</strain>
    </source>
</reference>
<evidence type="ECO:0000256" key="7">
    <source>
        <dbReference type="ARBA" id="ARBA00022898"/>
    </source>
</evidence>
<dbReference type="RefSeq" id="WP_037236654.1">
    <property type="nucleotide sequence ID" value="NZ_JAEMUK010000010.1"/>
</dbReference>
<keyword evidence="6" id="KW-0479">Metal-binding</keyword>
<dbReference type="PANTHER" id="PTHR11601:SF34">
    <property type="entry name" value="CYSTEINE DESULFURASE"/>
    <property type="match status" value="1"/>
</dbReference>
<comment type="caution">
    <text evidence="12">The sequence shown here is derived from an EMBL/GenBank/DDBJ whole genome shotgun (WGS) entry which is preliminary data.</text>
</comment>
<evidence type="ECO:0000256" key="3">
    <source>
        <dbReference type="ARBA" id="ARBA00006490"/>
    </source>
</evidence>
<evidence type="ECO:0000256" key="2">
    <source>
        <dbReference type="ARBA" id="ARBA00003120"/>
    </source>
</evidence>
<gene>
    <name evidence="12" type="ORF">JDN41_05600</name>
</gene>
<dbReference type="InterPro" id="IPR000192">
    <property type="entry name" value="Aminotrans_V_dom"/>
</dbReference>
<dbReference type="InterPro" id="IPR015424">
    <property type="entry name" value="PyrdxlP-dep_Trfase"/>
</dbReference>
<evidence type="ECO:0000256" key="1">
    <source>
        <dbReference type="ARBA" id="ARBA00001933"/>
    </source>
</evidence>
<comment type="catalytic activity">
    <reaction evidence="10">
        <text>(sulfur carrier)-H + L-cysteine = (sulfur carrier)-SH + L-alanine</text>
        <dbReference type="Rhea" id="RHEA:43892"/>
        <dbReference type="Rhea" id="RHEA-COMP:14737"/>
        <dbReference type="Rhea" id="RHEA-COMP:14739"/>
        <dbReference type="ChEBI" id="CHEBI:29917"/>
        <dbReference type="ChEBI" id="CHEBI:35235"/>
        <dbReference type="ChEBI" id="CHEBI:57972"/>
        <dbReference type="ChEBI" id="CHEBI:64428"/>
        <dbReference type="EC" id="2.8.1.7"/>
    </reaction>
</comment>
<dbReference type="InterPro" id="IPR016454">
    <property type="entry name" value="Cysteine_dSase"/>
</dbReference>
<dbReference type="AlphaFoldDB" id="A0A8I1GDT0"/>
<dbReference type="Pfam" id="PF00266">
    <property type="entry name" value="Aminotran_5"/>
    <property type="match status" value="1"/>
</dbReference>
<keyword evidence="8" id="KW-0408">Iron</keyword>
<keyword evidence="5" id="KW-0808">Transferase</keyword>
<dbReference type="Gene3D" id="1.10.260.50">
    <property type="match status" value="1"/>
</dbReference>
<keyword evidence="7" id="KW-0663">Pyridoxal phosphate</keyword>
<evidence type="ECO:0000256" key="5">
    <source>
        <dbReference type="ARBA" id="ARBA00022679"/>
    </source>
</evidence>
<dbReference type="InterPro" id="IPR015422">
    <property type="entry name" value="PyrdxlP-dep_Trfase_small"/>
</dbReference>
<dbReference type="PANTHER" id="PTHR11601">
    <property type="entry name" value="CYSTEINE DESULFURYLASE FAMILY MEMBER"/>
    <property type="match status" value="1"/>
</dbReference>
<evidence type="ECO:0000313" key="13">
    <source>
        <dbReference type="Proteomes" id="UP000623250"/>
    </source>
</evidence>